<evidence type="ECO:0000256" key="2">
    <source>
        <dbReference type="ARBA" id="ARBA00022723"/>
    </source>
</evidence>
<feature type="chain" id="PRO_5031295443" evidence="6">
    <location>
        <begin position="28"/>
        <end position="617"/>
    </location>
</feature>
<comment type="similarity">
    <text evidence="1">Belongs to the carotenoid oxygenase family.</text>
</comment>
<dbReference type="Pfam" id="PF03055">
    <property type="entry name" value="RPE65"/>
    <property type="match status" value="1"/>
</dbReference>
<dbReference type="PANTHER" id="PTHR10543:SF89">
    <property type="entry name" value="CAROTENOID 9,10(9',10')-CLEAVAGE DIOXYGENASE 1"/>
    <property type="match status" value="1"/>
</dbReference>
<dbReference type="EMBL" id="HBKQ01038562">
    <property type="protein sequence ID" value="CAE2260752.1"/>
    <property type="molecule type" value="Transcribed_RNA"/>
</dbReference>
<dbReference type="InterPro" id="IPR004294">
    <property type="entry name" value="Carotenoid_Oase"/>
</dbReference>
<keyword evidence="4 5" id="KW-0408">Iron</keyword>
<keyword evidence="3" id="KW-0560">Oxidoreductase</keyword>
<reference evidence="7" key="1">
    <citation type="submission" date="2021-01" db="EMBL/GenBank/DDBJ databases">
        <authorList>
            <person name="Corre E."/>
            <person name="Pelletier E."/>
            <person name="Niang G."/>
            <person name="Scheremetjew M."/>
            <person name="Finn R."/>
            <person name="Kale V."/>
            <person name="Holt S."/>
            <person name="Cochrane G."/>
            <person name="Meng A."/>
            <person name="Brown T."/>
            <person name="Cohen L."/>
        </authorList>
    </citation>
    <scope>NUCLEOTIDE SEQUENCE</scope>
    <source>
        <strain evidence="7">Isolate 1302-5</strain>
    </source>
</reference>
<organism evidence="7">
    <name type="scientific">Odontella aurita</name>
    <dbReference type="NCBI Taxonomy" id="265563"/>
    <lineage>
        <taxon>Eukaryota</taxon>
        <taxon>Sar</taxon>
        <taxon>Stramenopiles</taxon>
        <taxon>Ochrophyta</taxon>
        <taxon>Bacillariophyta</taxon>
        <taxon>Mediophyceae</taxon>
        <taxon>Biddulphiophycidae</taxon>
        <taxon>Eupodiscales</taxon>
        <taxon>Odontellaceae</taxon>
        <taxon>Odontella</taxon>
    </lineage>
</organism>
<feature type="signal peptide" evidence="6">
    <location>
        <begin position="1"/>
        <end position="27"/>
    </location>
</feature>
<dbReference type="AlphaFoldDB" id="A0A7S4N1Z6"/>
<name>A0A7S4N1Z6_9STRA</name>
<keyword evidence="6" id="KW-0732">Signal</keyword>
<evidence type="ECO:0000256" key="1">
    <source>
        <dbReference type="ARBA" id="ARBA00006787"/>
    </source>
</evidence>
<dbReference type="GO" id="GO:0016121">
    <property type="term" value="P:carotene catabolic process"/>
    <property type="evidence" value="ECO:0007669"/>
    <property type="project" value="TreeGrafter"/>
</dbReference>
<comment type="cofactor">
    <cofactor evidence="5">
        <name>Fe(2+)</name>
        <dbReference type="ChEBI" id="CHEBI:29033"/>
    </cofactor>
    <text evidence="5">Binds 1 Fe(2+) ion per subunit.</text>
</comment>
<dbReference type="PANTHER" id="PTHR10543">
    <property type="entry name" value="BETA-CAROTENE DIOXYGENASE"/>
    <property type="match status" value="1"/>
</dbReference>
<dbReference type="GO" id="GO:0010436">
    <property type="term" value="F:carotenoid dioxygenase activity"/>
    <property type="evidence" value="ECO:0007669"/>
    <property type="project" value="TreeGrafter"/>
</dbReference>
<feature type="binding site" evidence="5">
    <location>
        <position position="385"/>
    </location>
    <ligand>
        <name>Fe cation</name>
        <dbReference type="ChEBI" id="CHEBI:24875"/>
        <note>catalytic</note>
    </ligand>
</feature>
<dbReference type="GO" id="GO:0046872">
    <property type="term" value="F:metal ion binding"/>
    <property type="evidence" value="ECO:0007669"/>
    <property type="project" value="UniProtKB-KW"/>
</dbReference>
<evidence type="ECO:0000256" key="3">
    <source>
        <dbReference type="ARBA" id="ARBA00023002"/>
    </source>
</evidence>
<gene>
    <name evidence="7" type="ORF">OAUR00152_LOCUS26656</name>
</gene>
<proteinExistence type="inferred from homology"/>
<evidence type="ECO:0000256" key="5">
    <source>
        <dbReference type="PIRSR" id="PIRSR604294-1"/>
    </source>
</evidence>
<sequence length="617" mass="66648">MSLASKTTTSVAATIAAAAALAGQVDAWVNPSGYSSRTAVTRAVRLDGSAEAAIARQEEPAASSPLSRFGHDHEAWKNGYSTCPVEVSPTVLDLPDLPGDFPAGTYYRNGHACFESDDGVQCLHMFDGDGMVVGATFYPEEKKVLFRNRFVRTDGFVSDKADGVMSRPGIFGTKVSGGFWKNIFRLDFKNVANTNVLHRGGKLYALWEGGWPYILDPLTLENDEVAEPAGHSLGGLLAEGEGFAAHYRHDARTGNLISFGYQLDPIAGNTKIDLWEFDGNMQRIRKDDVSFLFPGAGVMHDFCITENWHIFVTPPAAVDQNKALGALFGQGAFADVIGFDQEATESIIYLVPRSKHLDVGTASEMKAGEDKRVRAIPVPYHFSFHFANAFEDESGNVVVDTVLTDEVDLGLEYDKSMPVWEAVDFDQLSPSRYVRMTFDPAAGESGGVDPPAVVESIAMQTVSIREPEFPTVPVALSGKRHRYAYTVGAHRDVDPPPPGGKGKGAAGSVLKVDAEDPAGTEAFAFLPHEFVGEPIFCPKAGADASQPECEDRGYVVTFVTNGRDLTTDMVIFDVEGKGALEKGPVARLPMPTYIPPGLHGTFVDGLTFDMRGLAMEE</sequence>
<keyword evidence="2 5" id="KW-0479">Metal-binding</keyword>
<accession>A0A7S4N1Z6</accession>
<feature type="binding site" evidence="5">
    <location>
        <position position="246"/>
    </location>
    <ligand>
        <name>Fe cation</name>
        <dbReference type="ChEBI" id="CHEBI:24875"/>
        <note>catalytic</note>
    </ligand>
</feature>
<evidence type="ECO:0000256" key="6">
    <source>
        <dbReference type="SAM" id="SignalP"/>
    </source>
</evidence>
<protein>
    <submittedName>
        <fullName evidence="7">Uncharacterized protein</fullName>
    </submittedName>
</protein>
<feature type="binding site" evidence="5">
    <location>
        <position position="599"/>
    </location>
    <ligand>
        <name>Fe cation</name>
        <dbReference type="ChEBI" id="CHEBI:24875"/>
        <note>catalytic</note>
    </ligand>
</feature>
<evidence type="ECO:0000256" key="4">
    <source>
        <dbReference type="ARBA" id="ARBA00023004"/>
    </source>
</evidence>
<evidence type="ECO:0000313" key="7">
    <source>
        <dbReference type="EMBL" id="CAE2260752.1"/>
    </source>
</evidence>
<feature type="binding site" evidence="5">
    <location>
        <position position="300"/>
    </location>
    <ligand>
        <name>Fe cation</name>
        <dbReference type="ChEBI" id="CHEBI:24875"/>
        <note>catalytic</note>
    </ligand>
</feature>